<name>A0ABS0DBZ0_9NOCA</name>
<keyword evidence="1" id="KW-0812">Transmembrane</keyword>
<reference evidence="2 3" key="1">
    <citation type="submission" date="2020-10" db="EMBL/GenBank/DDBJ databases">
        <title>Identification of Nocardia species via Next-generation sequencing and recognition of intraspecies genetic diversity.</title>
        <authorList>
            <person name="Li P."/>
            <person name="Li P."/>
            <person name="Lu B."/>
        </authorList>
    </citation>
    <scope>NUCLEOTIDE SEQUENCE [LARGE SCALE GENOMIC DNA]</scope>
    <source>
        <strain evidence="2 3">BJ06-0143</strain>
    </source>
</reference>
<organism evidence="2 3">
    <name type="scientific">Nocardia higoensis</name>
    <dbReference type="NCBI Taxonomy" id="228599"/>
    <lineage>
        <taxon>Bacteria</taxon>
        <taxon>Bacillati</taxon>
        <taxon>Actinomycetota</taxon>
        <taxon>Actinomycetes</taxon>
        <taxon>Mycobacteriales</taxon>
        <taxon>Nocardiaceae</taxon>
        <taxon>Nocardia</taxon>
    </lineage>
</organism>
<dbReference type="EMBL" id="JADLQN010000002">
    <property type="protein sequence ID" value="MBF6355996.1"/>
    <property type="molecule type" value="Genomic_DNA"/>
</dbReference>
<sequence>MLKLALALFAAGLLAIVAIFVSPVVSDGEPALWLYLAAMLAPAGFLLAVIFALWSGRRSR</sequence>
<protein>
    <submittedName>
        <fullName evidence="2">Uncharacterized protein</fullName>
    </submittedName>
</protein>
<comment type="caution">
    <text evidence="2">The sequence shown here is derived from an EMBL/GenBank/DDBJ whole genome shotgun (WGS) entry which is preliminary data.</text>
</comment>
<keyword evidence="1" id="KW-0472">Membrane</keyword>
<proteinExistence type="predicted"/>
<dbReference type="Proteomes" id="UP000707731">
    <property type="component" value="Unassembled WGS sequence"/>
</dbReference>
<feature type="transmembrane region" description="Helical" evidence="1">
    <location>
        <begin position="33"/>
        <end position="54"/>
    </location>
</feature>
<accession>A0ABS0DBZ0</accession>
<evidence type="ECO:0000256" key="1">
    <source>
        <dbReference type="SAM" id="Phobius"/>
    </source>
</evidence>
<keyword evidence="3" id="KW-1185">Reference proteome</keyword>
<evidence type="ECO:0000313" key="2">
    <source>
        <dbReference type="EMBL" id="MBF6355996.1"/>
    </source>
</evidence>
<gene>
    <name evidence="2" type="ORF">IU449_15825</name>
</gene>
<evidence type="ECO:0000313" key="3">
    <source>
        <dbReference type="Proteomes" id="UP000707731"/>
    </source>
</evidence>
<keyword evidence="1" id="KW-1133">Transmembrane helix</keyword>